<evidence type="ECO:0000256" key="3">
    <source>
        <dbReference type="ARBA" id="ARBA00006105"/>
    </source>
</evidence>
<dbReference type="Pfam" id="PF00970">
    <property type="entry name" value="FAD_binding_6"/>
    <property type="match status" value="1"/>
</dbReference>
<feature type="domain" description="FAD-binding FR-type" evidence="17">
    <location>
        <begin position="48"/>
        <end position="152"/>
    </location>
</feature>
<name>A0A9P6W134_MAUEX</name>
<proteinExistence type="inferred from homology"/>
<dbReference type="InterPro" id="IPR017938">
    <property type="entry name" value="Riboflavin_synthase-like_b-brl"/>
</dbReference>
<dbReference type="EMBL" id="PUHR01000195">
    <property type="protein sequence ID" value="KAG0659278.1"/>
    <property type="molecule type" value="Genomic_DNA"/>
</dbReference>
<evidence type="ECO:0000313" key="19">
    <source>
        <dbReference type="Proteomes" id="UP000750334"/>
    </source>
</evidence>
<gene>
    <name evidence="18" type="primary">MCR1_1</name>
    <name evidence="18" type="ORF">C6P45_001880</name>
</gene>
<feature type="binding site" evidence="14">
    <location>
        <position position="120"/>
    </location>
    <ligand>
        <name>FAD</name>
        <dbReference type="ChEBI" id="CHEBI:57692"/>
    </ligand>
</feature>
<dbReference type="InterPro" id="IPR001709">
    <property type="entry name" value="Flavoprot_Pyr_Nucl_cyt_Rdtase"/>
</dbReference>
<dbReference type="SUPFAM" id="SSF52343">
    <property type="entry name" value="Ferredoxin reductase-like, C-terminal NADP-linked domain"/>
    <property type="match status" value="1"/>
</dbReference>
<dbReference type="EC" id="1.6.2.2" evidence="15"/>
<dbReference type="PRINTS" id="PR00406">
    <property type="entry name" value="CYTB5RDTASE"/>
</dbReference>
<keyword evidence="8 16" id="KW-1133">Transmembrane helix</keyword>
<evidence type="ECO:0000313" key="18">
    <source>
        <dbReference type="EMBL" id="KAG0659278.1"/>
    </source>
</evidence>
<feature type="binding site" evidence="14">
    <location>
        <position position="101"/>
    </location>
    <ligand>
        <name>FAD</name>
        <dbReference type="ChEBI" id="CHEBI:57692"/>
    </ligand>
</feature>
<dbReference type="GO" id="GO:0090524">
    <property type="term" value="F:cytochrome-b5 reductase activity, acting on NADH"/>
    <property type="evidence" value="ECO:0007669"/>
    <property type="project" value="UniProtKB-EC"/>
</dbReference>
<dbReference type="AlphaFoldDB" id="A0A9P6W134"/>
<reference evidence="18 19" key="1">
    <citation type="submission" date="2020-11" db="EMBL/GenBank/DDBJ databases">
        <title>Kefir isolates.</title>
        <authorList>
            <person name="Marcisauskas S."/>
            <person name="Kim Y."/>
            <person name="Blasche S."/>
        </authorList>
    </citation>
    <scope>NUCLEOTIDE SEQUENCE [LARGE SCALE GENOMIC DNA]</scope>
    <source>
        <strain evidence="18 19">OG2</strain>
    </source>
</reference>
<dbReference type="FunFam" id="2.40.30.10:FF:000032">
    <property type="entry name" value="NADH-cytochrome b5 reductase"/>
    <property type="match status" value="1"/>
</dbReference>
<comment type="similarity">
    <text evidence="3 15">Belongs to the flavoprotein pyridine nucleotide cytochrome reductase family.</text>
</comment>
<evidence type="ECO:0000256" key="5">
    <source>
        <dbReference type="ARBA" id="ARBA00022692"/>
    </source>
</evidence>
<keyword evidence="7 14" id="KW-0274">FAD</keyword>
<keyword evidence="6" id="KW-1000">Mitochondrion outer membrane</keyword>
<dbReference type="InterPro" id="IPR001433">
    <property type="entry name" value="OxRdtase_FAD/NAD-bd"/>
</dbReference>
<dbReference type="SUPFAM" id="SSF63380">
    <property type="entry name" value="Riboflavin synthase domain-like"/>
    <property type="match status" value="1"/>
</dbReference>
<dbReference type="OrthoDB" id="432685at2759"/>
<feature type="binding site" evidence="14">
    <location>
        <position position="126"/>
    </location>
    <ligand>
        <name>FAD</name>
        <dbReference type="ChEBI" id="CHEBI:57692"/>
    </ligand>
</feature>
<evidence type="ECO:0000256" key="6">
    <source>
        <dbReference type="ARBA" id="ARBA00022787"/>
    </source>
</evidence>
<evidence type="ECO:0000256" key="8">
    <source>
        <dbReference type="ARBA" id="ARBA00022989"/>
    </source>
</evidence>
<keyword evidence="9 15" id="KW-0560">Oxidoreductase</keyword>
<evidence type="ECO:0000256" key="14">
    <source>
        <dbReference type="PIRSR" id="PIRSR601834-1"/>
    </source>
</evidence>
<dbReference type="GO" id="GO:0006696">
    <property type="term" value="P:ergosterol biosynthetic process"/>
    <property type="evidence" value="ECO:0007669"/>
    <property type="project" value="TreeGrafter"/>
</dbReference>
<dbReference type="PANTHER" id="PTHR19370">
    <property type="entry name" value="NADH-CYTOCHROME B5 REDUCTASE"/>
    <property type="match status" value="1"/>
</dbReference>
<comment type="subcellular location">
    <subcellularLocation>
        <location evidence="2">Mitochondrion outer membrane</location>
        <topology evidence="2">Single-pass membrane protein</topology>
    </subcellularLocation>
</comment>
<feature type="binding site" evidence="14">
    <location>
        <position position="127"/>
    </location>
    <ligand>
        <name>FAD</name>
        <dbReference type="ChEBI" id="CHEBI:57692"/>
    </ligand>
</feature>
<comment type="cofactor">
    <cofactor evidence="1 14 15">
        <name>FAD</name>
        <dbReference type="ChEBI" id="CHEBI:57692"/>
    </cofactor>
</comment>
<keyword evidence="11" id="KW-0496">Mitochondrion</keyword>
<evidence type="ECO:0000256" key="2">
    <source>
        <dbReference type="ARBA" id="ARBA00004572"/>
    </source>
</evidence>
<dbReference type="InterPro" id="IPR001834">
    <property type="entry name" value="CBR-like"/>
</dbReference>
<evidence type="ECO:0000256" key="1">
    <source>
        <dbReference type="ARBA" id="ARBA00001974"/>
    </source>
</evidence>
<comment type="caution">
    <text evidence="18">The sequence shown here is derived from an EMBL/GenBank/DDBJ whole genome shotgun (WGS) entry which is preliminary data.</text>
</comment>
<feature type="binding site" evidence="14">
    <location>
        <position position="102"/>
    </location>
    <ligand>
        <name>FAD</name>
        <dbReference type="ChEBI" id="CHEBI:57692"/>
    </ligand>
</feature>
<evidence type="ECO:0000256" key="16">
    <source>
        <dbReference type="SAM" id="Phobius"/>
    </source>
</evidence>
<dbReference type="CDD" id="cd06183">
    <property type="entry name" value="cyt_b5_reduct_like"/>
    <property type="match status" value="1"/>
</dbReference>
<keyword evidence="19" id="KW-1185">Reference proteome</keyword>
<evidence type="ECO:0000256" key="7">
    <source>
        <dbReference type="ARBA" id="ARBA00022827"/>
    </source>
</evidence>
<dbReference type="PROSITE" id="PS51384">
    <property type="entry name" value="FAD_FR"/>
    <property type="match status" value="1"/>
</dbReference>
<evidence type="ECO:0000256" key="4">
    <source>
        <dbReference type="ARBA" id="ARBA00022630"/>
    </source>
</evidence>
<evidence type="ECO:0000256" key="12">
    <source>
        <dbReference type="ARBA" id="ARBA00023136"/>
    </source>
</evidence>
<evidence type="ECO:0000256" key="15">
    <source>
        <dbReference type="RuleBase" id="RU361226"/>
    </source>
</evidence>
<dbReference type="GO" id="GO:0005741">
    <property type="term" value="C:mitochondrial outer membrane"/>
    <property type="evidence" value="ECO:0007669"/>
    <property type="project" value="UniProtKB-SubCell"/>
</dbReference>
<keyword evidence="12 16" id="KW-0472">Membrane</keyword>
<keyword evidence="10 15" id="KW-0520">NAD</keyword>
<dbReference type="Proteomes" id="UP000750334">
    <property type="component" value="Unassembled WGS sequence"/>
</dbReference>
<dbReference type="InterPro" id="IPR039261">
    <property type="entry name" value="FNR_nucleotide-bd"/>
</dbReference>
<protein>
    <recommendedName>
        <fullName evidence="15">NADH-cytochrome b5 reductase</fullName>
        <ecNumber evidence="15">1.6.2.2</ecNumber>
    </recommendedName>
</protein>
<evidence type="ECO:0000256" key="9">
    <source>
        <dbReference type="ARBA" id="ARBA00023002"/>
    </source>
</evidence>
<evidence type="ECO:0000256" key="11">
    <source>
        <dbReference type="ARBA" id="ARBA00023128"/>
    </source>
</evidence>
<dbReference type="Gene3D" id="2.40.30.10">
    <property type="entry name" value="Translation factors"/>
    <property type="match status" value="1"/>
</dbReference>
<keyword evidence="4 14" id="KW-0285">Flavoprotein</keyword>
<evidence type="ECO:0000256" key="10">
    <source>
        <dbReference type="ARBA" id="ARBA00023027"/>
    </source>
</evidence>
<dbReference type="Pfam" id="PF00175">
    <property type="entry name" value="NAD_binding_1"/>
    <property type="match status" value="1"/>
</dbReference>
<dbReference type="InterPro" id="IPR017927">
    <property type="entry name" value="FAD-bd_FR_type"/>
</dbReference>
<sequence length="298" mass="33365">MLGRLTRQQTKFVPIALGAAAVAATAFYLNKKNFIIKNDSKKVFVGDNQWIDLSIEKIIDESHDTKKFIFKLPTEDSVSGLTLASAVLAKFVTPKGSNVIRPYTPVSDLNEKGVIEFVIKHYDTGKMTPHLFSLKPNDTVSFKGPIKKWQWQPNSFDSITLLGAGSGITPLYQLAHHIAQNPNDNTKVKLLYGNKTPQDILLKKELDSLHEKYPQKFEVVYFVDKSDNKDFKGQIGYITKDYLQSNISKANEKTQVFVCGPPPFMKVNSGEKAGPTDQGELTGTLKELGFTKEQVFKF</sequence>
<dbReference type="PANTHER" id="PTHR19370:SF171">
    <property type="entry name" value="NADH-CYTOCHROME B5 REDUCTASE 2"/>
    <property type="match status" value="1"/>
</dbReference>
<dbReference type="PRINTS" id="PR00371">
    <property type="entry name" value="FPNCR"/>
</dbReference>
<feature type="transmembrane region" description="Helical" evidence="16">
    <location>
        <begin position="12"/>
        <end position="29"/>
    </location>
</feature>
<dbReference type="FunFam" id="3.40.50.80:FF:000009">
    <property type="entry name" value="NADH-cytochrome b5 reductase"/>
    <property type="match status" value="1"/>
</dbReference>
<evidence type="ECO:0000256" key="13">
    <source>
        <dbReference type="ARBA" id="ARBA00047682"/>
    </source>
</evidence>
<organism evidence="18 19">
    <name type="scientific">Maudiozyma exigua</name>
    <name type="common">Yeast</name>
    <name type="synonym">Kazachstania exigua</name>
    <dbReference type="NCBI Taxonomy" id="34358"/>
    <lineage>
        <taxon>Eukaryota</taxon>
        <taxon>Fungi</taxon>
        <taxon>Dikarya</taxon>
        <taxon>Ascomycota</taxon>
        <taxon>Saccharomycotina</taxon>
        <taxon>Saccharomycetes</taxon>
        <taxon>Saccharomycetales</taxon>
        <taxon>Saccharomycetaceae</taxon>
        <taxon>Maudiozyma</taxon>
    </lineage>
</organism>
<comment type="catalytic activity">
    <reaction evidence="13 15">
        <text>2 Fe(III)-[cytochrome b5] + NADH = 2 Fe(II)-[cytochrome b5] + NAD(+) + H(+)</text>
        <dbReference type="Rhea" id="RHEA:46680"/>
        <dbReference type="Rhea" id="RHEA-COMP:10438"/>
        <dbReference type="Rhea" id="RHEA-COMP:10439"/>
        <dbReference type="ChEBI" id="CHEBI:15378"/>
        <dbReference type="ChEBI" id="CHEBI:29033"/>
        <dbReference type="ChEBI" id="CHEBI:29034"/>
        <dbReference type="ChEBI" id="CHEBI:57540"/>
        <dbReference type="ChEBI" id="CHEBI:57945"/>
        <dbReference type="EC" id="1.6.2.2"/>
    </reaction>
</comment>
<accession>A0A9P6W134</accession>
<dbReference type="Gene3D" id="3.40.50.80">
    <property type="entry name" value="Nucleotide-binding domain of ferredoxin-NADP reductase (FNR) module"/>
    <property type="match status" value="1"/>
</dbReference>
<feature type="binding site" evidence="14">
    <location>
        <position position="118"/>
    </location>
    <ligand>
        <name>FAD</name>
        <dbReference type="ChEBI" id="CHEBI:57692"/>
    </ligand>
</feature>
<evidence type="ECO:0000259" key="17">
    <source>
        <dbReference type="PROSITE" id="PS51384"/>
    </source>
</evidence>
<feature type="binding site" evidence="14">
    <location>
        <position position="169"/>
    </location>
    <ligand>
        <name>FAD</name>
        <dbReference type="ChEBI" id="CHEBI:57692"/>
    </ligand>
</feature>
<dbReference type="InterPro" id="IPR008333">
    <property type="entry name" value="Cbr1-like_FAD-bd_dom"/>
</dbReference>
<feature type="binding site" evidence="14">
    <location>
        <position position="103"/>
    </location>
    <ligand>
        <name>FAD</name>
        <dbReference type="ChEBI" id="CHEBI:57692"/>
    </ligand>
</feature>
<keyword evidence="5 16" id="KW-0812">Transmembrane</keyword>